<evidence type="ECO:0000313" key="11">
    <source>
        <dbReference type="Proteomes" id="UP000693970"/>
    </source>
</evidence>
<keyword evidence="2 7" id="KW-0853">WD repeat</keyword>
<sequence length="701" mass="76868">MKVETPQILWNAEAEKGKNAPLLSIDLLESGFADPMSTSTNDAEFSHVLVTAGNATSINLWKVTFTNQTSIYYGEATNSGPSNCSDGIYHRQTRPLNNIEYMLSLTRHDVAVNTVAFSPDGLHLATAGDSGNIVVWSVPVHKRGNNNGRHFWSTLTKENELTVRIISTHCEGIVDISWSSDSKRFAVGTIDSCLLIYEDKHYGINACNPETHQKESEWSQVFRNVEHGSFVQGVSYDPLGVYIASMGSDRTVRVFPRKTPPKSKKKVLRPANASDKNNIVTPPQEHQRMVAQLLTESKVEIGKTKRIKQRLVTSMEVDGPAENQQKEQPQSHVTQERQVKHKLFVDESNCESFFRRLSWTSDGAFLVTPAALWHANINDSEKQQMLANNGGDDDSCYNSPSFSTYLFARHKFDEPYRVLAGLDKPSVVVRPNPVLFELPPKAMQDSKENQSPMQDDDNNDRSPSACGLPYRSIFAVLTLDSVLIYDTHHVHPLSVIQGLHYAGLTDCCWSPDGKNLMISSSDGYISILNFSEGELGKVYMRTKLSSTASTSDIGTTRAEAIDMPPPISAPPLPPCESGPANVVVAPPPKRAKKMRITPTLVSLVPMSEDKLGSPKTIIPSSSSNPNAHVSNSSKRGISDTETETVGAAVTKLSLDTATVSGSKTNMADTVDSSPTNTDTASGEKPKKKKKRLQPLLISGIN</sequence>
<keyword evidence="4" id="KW-0227">DNA damage</keyword>
<feature type="repeat" description="WD" evidence="7">
    <location>
        <begin position="105"/>
        <end position="138"/>
    </location>
</feature>
<dbReference type="GO" id="GO:0006335">
    <property type="term" value="P:DNA replication-dependent chromatin assembly"/>
    <property type="evidence" value="ECO:0007669"/>
    <property type="project" value="InterPro"/>
</dbReference>
<dbReference type="PROSITE" id="PS50294">
    <property type="entry name" value="WD_REPEATS_REGION"/>
    <property type="match status" value="1"/>
</dbReference>
<feature type="region of interest" description="Disordered" evidence="8">
    <location>
        <begin position="257"/>
        <end position="280"/>
    </location>
</feature>
<evidence type="ECO:0000256" key="8">
    <source>
        <dbReference type="SAM" id="MobiDB-lite"/>
    </source>
</evidence>
<evidence type="ECO:0000256" key="7">
    <source>
        <dbReference type="PROSITE-ProRule" id="PRU00221"/>
    </source>
</evidence>
<feature type="region of interest" description="Disordered" evidence="8">
    <location>
        <begin position="654"/>
        <end position="701"/>
    </location>
</feature>
<dbReference type="GO" id="GO:0033186">
    <property type="term" value="C:CAF-1 complex"/>
    <property type="evidence" value="ECO:0007669"/>
    <property type="project" value="TreeGrafter"/>
</dbReference>
<keyword evidence="6" id="KW-0539">Nucleus</keyword>
<evidence type="ECO:0000256" key="3">
    <source>
        <dbReference type="ARBA" id="ARBA00022737"/>
    </source>
</evidence>
<evidence type="ECO:0000256" key="6">
    <source>
        <dbReference type="ARBA" id="ARBA00023242"/>
    </source>
</evidence>
<protein>
    <submittedName>
        <fullName evidence="10">WD repeat-containing protein</fullName>
    </submittedName>
</protein>
<dbReference type="GO" id="GO:0006334">
    <property type="term" value="P:nucleosome assembly"/>
    <property type="evidence" value="ECO:0007669"/>
    <property type="project" value="TreeGrafter"/>
</dbReference>
<evidence type="ECO:0000259" key="9">
    <source>
        <dbReference type="Pfam" id="PF24105"/>
    </source>
</evidence>
<evidence type="ECO:0000313" key="10">
    <source>
        <dbReference type="EMBL" id="KAG7356260.1"/>
    </source>
</evidence>
<dbReference type="OrthoDB" id="71227at2759"/>
<evidence type="ECO:0000256" key="5">
    <source>
        <dbReference type="ARBA" id="ARBA00023204"/>
    </source>
</evidence>
<dbReference type="EMBL" id="JAGRRH010000015">
    <property type="protein sequence ID" value="KAG7356260.1"/>
    <property type="molecule type" value="Genomic_DNA"/>
</dbReference>
<dbReference type="InterPro" id="IPR001680">
    <property type="entry name" value="WD40_rpt"/>
</dbReference>
<keyword evidence="11" id="KW-1185">Reference proteome</keyword>
<feature type="region of interest" description="Disordered" evidence="8">
    <location>
        <begin position="439"/>
        <end position="462"/>
    </location>
</feature>
<evidence type="ECO:0000256" key="1">
    <source>
        <dbReference type="ARBA" id="ARBA00004123"/>
    </source>
</evidence>
<evidence type="ECO:0000256" key="2">
    <source>
        <dbReference type="ARBA" id="ARBA00022574"/>
    </source>
</evidence>
<feature type="compositionally biased region" description="Basic residues" evidence="8">
    <location>
        <begin position="257"/>
        <end position="268"/>
    </location>
</feature>
<keyword evidence="3" id="KW-0677">Repeat</keyword>
<dbReference type="InterPro" id="IPR045145">
    <property type="entry name" value="PTHR15271"/>
</dbReference>
<feature type="region of interest" description="Disordered" evidence="8">
    <location>
        <begin position="317"/>
        <end position="336"/>
    </location>
</feature>
<name>A0A9K3PQI3_9STRA</name>
<dbReference type="PANTHER" id="PTHR15271:SF4">
    <property type="entry name" value="CHROMATIN ASSEMBLY FACTOR 1 SUBUNIT B"/>
    <property type="match status" value="1"/>
</dbReference>
<dbReference type="GO" id="GO:0005634">
    <property type="term" value="C:nucleus"/>
    <property type="evidence" value="ECO:0007669"/>
    <property type="project" value="UniProtKB-SubCell"/>
</dbReference>
<comment type="caution">
    <text evidence="10">The sequence shown here is derived from an EMBL/GenBank/DDBJ whole genome shotgun (WGS) entry which is preliminary data.</text>
</comment>
<feature type="compositionally biased region" description="Polar residues" evidence="8">
    <location>
        <begin position="654"/>
        <end position="680"/>
    </location>
</feature>
<keyword evidence="5" id="KW-0234">DNA repair</keyword>
<feature type="domain" description="CAF1B/HIR1 beta-propeller" evidence="9">
    <location>
        <begin position="324"/>
        <end position="535"/>
    </location>
</feature>
<feature type="region of interest" description="Disordered" evidence="8">
    <location>
        <begin position="607"/>
        <end position="642"/>
    </location>
</feature>
<proteinExistence type="predicted"/>
<feature type="compositionally biased region" description="Polar residues" evidence="8">
    <location>
        <begin position="618"/>
        <end position="635"/>
    </location>
</feature>
<dbReference type="InterPro" id="IPR055410">
    <property type="entry name" value="Beta-prop_CAF1B_HIR1"/>
</dbReference>
<dbReference type="Proteomes" id="UP000693970">
    <property type="component" value="Unassembled WGS sequence"/>
</dbReference>
<comment type="subcellular location">
    <subcellularLocation>
        <location evidence="1">Nucleus</location>
    </subcellularLocation>
</comment>
<organism evidence="10 11">
    <name type="scientific">Nitzschia inconspicua</name>
    <dbReference type="NCBI Taxonomy" id="303405"/>
    <lineage>
        <taxon>Eukaryota</taxon>
        <taxon>Sar</taxon>
        <taxon>Stramenopiles</taxon>
        <taxon>Ochrophyta</taxon>
        <taxon>Bacillariophyta</taxon>
        <taxon>Bacillariophyceae</taxon>
        <taxon>Bacillariophycidae</taxon>
        <taxon>Bacillariales</taxon>
        <taxon>Bacillariaceae</taxon>
        <taxon>Nitzschia</taxon>
    </lineage>
</organism>
<dbReference type="PANTHER" id="PTHR15271">
    <property type="entry name" value="CHROMATIN ASSEMBLY FACTOR 1 SUBUNIT B"/>
    <property type="match status" value="1"/>
</dbReference>
<dbReference type="GO" id="GO:0006281">
    <property type="term" value="P:DNA repair"/>
    <property type="evidence" value="ECO:0007669"/>
    <property type="project" value="UniProtKB-KW"/>
</dbReference>
<evidence type="ECO:0000256" key="4">
    <source>
        <dbReference type="ARBA" id="ARBA00022763"/>
    </source>
</evidence>
<accession>A0A9K3PQI3</accession>
<feature type="compositionally biased region" description="Polar residues" evidence="8">
    <location>
        <begin position="322"/>
        <end position="333"/>
    </location>
</feature>
<feature type="domain" description="CAF1B/HIR1 beta-propeller" evidence="9">
    <location>
        <begin position="97"/>
        <end position="267"/>
    </location>
</feature>
<reference evidence="10" key="2">
    <citation type="submission" date="2021-04" db="EMBL/GenBank/DDBJ databases">
        <authorList>
            <person name="Podell S."/>
        </authorList>
    </citation>
    <scope>NUCLEOTIDE SEQUENCE</scope>
    <source>
        <strain evidence="10">Hildebrandi</strain>
    </source>
</reference>
<gene>
    <name evidence="10" type="ORF">IV203_000946</name>
</gene>
<dbReference type="Pfam" id="PF24105">
    <property type="entry name" value="Beta-prop_CAF1B_HIR1"/>
    <property type="match status" value="2"/>
</dbReference>
<dbReference type="SMART" id="SM00320">
    <property type="entry name" value="WD40"/>
    <property type="match status" value="5"/>
</dbReference>
<dbReference type="AlphaFoldDB" id="A0A9K3PQI3"/>
<dbReference type="PROSITE" id="PS50082">
    <property type="entry name" value="WD_REPEATS_2"/>
    <property type="match status" value="1"/>
</dbReference>
<reference evidence="10" key="1">
    <citation type="journal article" date="2021" name="Sci. Rep.">
        <title>Diploid genomic architecture of Nitzschia inconspicua, an elite biomass production diatom.</title>
        <authorList>
            <person name="Oliver A."/>
            <person name="Podell S."/>
            <person name="Pinowska A."/>
            <person name="Traller J.C."/>
            <person name="Smith S.R."/>
            <person name="McClure R."/>
            <person name="Beliaev A."/>
            <person name="Bohutskyi P."/>
            <person name="Hill E.A."/>
            <person name="Rabines A."/>
            <person name="Zheng H."/>
            <person name="Allen L.Z."/>
            <person name="Kuo A."/>
            <person name="Grigoriev I.V."/>
            <person name="Allen A.E."/>
            <person name="Hazlebeck D."/>
            <person name="Allen E.E."/>
        </authorList>
    </citation>
    <scope>NUCLEOTIDE SEQUENCE</scope>
    <source>
        <strain evidence="10">Hildebrandi</strain>
    </source>
</reference>